<dbReference type="Proteomes" id="UP001441944">
    <property type="component" value="Unassembled WGS sequence"/>
</dbReference>
<proteinExistence type="predicted"/>
<sequence length="64" mass="7192">MVSGSALRIQSMAAWISWSEIEVQWQMIMQKTPGNVWHRGSIESMQYLTKTIGIQGLNLIVSIG</sequence>
<accession>A0ABQ0APC4</accession>
<evidence type="ECO:0000313" key="1">
    <source>
        <dbReference type="EMBL" id="GAA6197711.1"/>
    </source>
</evidence>
<name>A0ABQ0APC4_9RHOB</name>
<organism evidence="1 2">
    <name type="scientific">Pseudophaeobacter arcticus</name>
    <dbReference type="NCBI Taxonomy" id="385492"/>
    <lineage>
        <taxon>Bacteria</taxon>
        <taxon>Pseudomonadati</taxon>
        <taxon>Pseudomonadota</taxon>
        <taxon>Alphaproteobacteria</taxon>
        <taxon>Rhodobacterales</taxon>
        <taxon>Paracoccaceae</taxon>
        <taxon>Pseudophaeobacter</taxon>
    </lineage>
</organism>
<evidence type="ECO:0000313" key="2">
    <source>
        <dbReference type="Proteomes" id="UP001441944"/>
    </source>
</evidence>
<gene>
    <name evidence="1" type="ORF">NBRC116598_31560</name>
</gene>
<reference evidence="1 2" key="1">
    <citation type="submission" date="2024-04" db="EMBL/GenBank/DDBJ databases">
        <title>Draft genome sequence of Pseudophaeobacter arcticus NBRC 116598.</title>
        <authorList>
            <person name="Miyakawa T."/>
            <person name="Kusuya Y."/>
            <person name="Miura T."/>
        </authorList>
    </citation>
    <scope>NUCLEOTIDE SEQUENCE [LARGE SCALE GENOMIC DNA]</scope>
    <source>
        <strain evidence="1 2">SU-CL00105</strain>
    </source>
</reference>
<keyword evidence="2" id="KW-1185">Reference proteome</keyword>
<comment type="caution">
    <text evidence="1">The sequence shown here is derived from an EMBL/GenBank/DDBJ whole genome shotgun (WGS) entry which is preliminary data.</text>
</comment>
<dbReference type="EMBL" id="BAABWU010000014">
    <property type="protein sequence ID" value="GAA6197711.1"/>
    <property type="molecule type" value="Genomic_DNA"/>
</dbReference>
<protein>
    <submittedName>
        <fullName evidence="1">Uncharacterized protein</fullName>
    </submittedName>
</protein>